<proteinExistence type="predicted"/>
<dbReference type="RefSeq" id="WP_015235187.1">
    <property type="nucleotide sequence ID" value="NC_019793.1"/>
</dbReference>
<dbReference type="AlphaFoldDB" id="L0A099"/>
<protein>
    <submittedName>
        <fullName evidence="1">Uncharacterized protein</fullName>
    </submittedName>
</protein>
<dbReference type="OrthoDB" id="9899684at2"/>
<dbReference type="HOGENOM" id="CLU_2141799_0_0_0"/>
<gene>
    <name evidence="1" type="ordered locus">Deipe_1330</name>
</gene>
<evidence type="ECO:0000313" key="2">
    <source>
        <dbReference type="Proteomes" id="UP000010467"/>
    </source>
</evidence>
<reference evidence="2" key="1">
    <citation type="submission" date="2012-03" db="EMBL/GenBank/DDBJ databases">
        <title>Complete sequence of chromosome of Deinococcus peraridilitoris DSM 19664.</title>
        <authorList>
            <person name="Lucas S."/>
            <person name="Copeland A."/>
            <person name="Lapidus A."/>
            <person name="Glavina del Rio T."/>
            <person name="Dalin E."/>
            <person name="Tice H."/>
            <person name="Bruce D."/>
            <person name="Goodwin L."/>
            <person name="Pitluck S."/>
            <person name="Peters L."/>
            <person name="Mikhailova N."/>
            <person name="Lu M."/>
            <person name="Kyrpides N."/>
            <person name="Mavromatis K."/>
            <person name="Ivanova N."/>
            <person name="Brettin T."/>
            <person name="Detter J.C."/>
            <person name="Han C."/>
            <person name="Larimer F."/>
            <person name="Land M."/>
            <person name="Hauser L."/>
            <person name="Markowitz V."/>
            <person name="Cheng J.-F."/>
            <person name="Hugenholtz P."/>
            <person name="Woyke T."/>
            <person name="Wu D."/>
            <person name="Pukall R."/>
            <person name="Steenblock K."/>
            <person name="Brambilla E."/>
            <person name="Klenk H.-P."/>
            <person name="Eisen J.A."/>
        </authorList>
    </citation>
    <scope>NUCLEOTIDE SEQUENCE [LARGE SCALE GENOMIC DNA]</scope>
    <source>
        <strain evidence="2">DSM 19664 / LMG 22246 / CIP 109416 / KR-200</strain>
    </source>
</reference>
<organism evidence="1 2">
    <name type="scientific">Deinococcus peraridilitoris (strain DSM 19664 / LMG 22246 / CIP 109416 / KR-200)</name>
    <dbReference type="NCBI Taxonomy" id="937777"/>
    <lineage>
        <taxon>Bacteria</taxon>
        <taxon>Thermotogati</taxon>
        <taxon>Deinococcota</taxon>
        <taxon>Deinococci</taxon>
        <taxon>Deinococcales</taxon>
        <taxon>Deinococcaceae</taxon>
        <taxon>Deinococcus</taxon>
    </lineage>
</organism>
<evidence type="ECO:0000313" key="1">
    <source>
        <dbReference type="EMBL" id="AFZ66879.1"/>
    </source>
</evidence>
<accession>L0A099</accession>
<keyword evidence="2" id="KW-1185">Reference proteome</keyword>
<sequence>MPHRAEKQLDDTIAALQSDVTALDAPSAIDMLETWQSILVKADFEGAEDIGSLLVQLQSQLELEEPEGSTVAELLSELARLTQSVADEADDETAGKVQLLSDALSEASESLE</sequence>
<dbReference type="Proteomes" id="UP000010467">
    <property type="component" value="Chromosome"/>
</dbReference>
<name>L0A099_DEIPD</name>
<dbReference type="EMBL" id="CP003382">
    <property type="protein sequence ID" value="AFZ66879.1"/>
    <property type="molecule type" value="Genomic_DNA"/>
</dbReference>
<dbReference type="PATRIC" id="fig|937777.3.peg.1334"/>
<dbReference type="KEGG" id="dpd:Deipe_1330"/>